<dbReference type="Pfam" id="PF15508">
    <property type="entry name" value="NAAA-beta"/>
    <property type="match status" value="1"/>
</dbReference>
<name>A0A6A7A1E8_9PLEO</name>
<organism evidence="3 4">
    <name type="scientific">Ophiobolus disseminans</name>
    <dbReference type="NCBI Taxonomy" id="1469910"/>
    <lineage>
        <taxon>Eukaryota</taxon>
        <taxon>Fungi</taxon>
        <taxon>Dikarya</taxon>
        <taxon>Ascomycota</taxon>
        <taxon>Pezizomycotina</taxon>
        <taxon>Dothideomycetes</taxon>
        <taxon>Pleosporomycetidae</taxon>
        <taxon>Pleosporales</taxon>
        <taxon>Pleosporineae</taxon>
        <taxon>Phaeosphaeriaceae</taxon>
        <taxon>Ophiobolus</taxon>
    </lineage>
</organism>
<dbReference type="EC" id="3.5.1.23" evidence="1"/>
<evidence type="ECO:0000256" key="1">
    <source>
        <dbReference type="ARBA" id="ARBA00011891"/>
    </source>
</evidence>
<reference evidence="3" key="1">
    <citation type="journal article" date="2020" name="Stud. Mycol.">
        <title>101 Dothideomycetes genomes: a test case for predicting lifestyles and emergence of pathogens.</title>
        <authorList>
            <person name="Haridas S."/>
            <person name="Albert R."/>
            <person name="Binder M."/>
            <person name="Bloem J."/>
            <person name="Labutti K."/>
            <person name="Salamov A."/>
            <person name="Andreopoulos B."/>
            <person name="Baker S."/>
            <person name="Barry K."/>
            <person name="Bills G."/>
            <person name="Bluhm B."/>
            <person name="Cannon C."/>
            <person name="Castanera R."/>
            <person name="Culley D."/>
            <person name="Daum C."/>
            <person name="Ezra D."/>
            <person name="Gonzalez J."/>
            <person name="Henrissat B."/>
            <person name="Kuo A."/>
            <person name="Liang C."/>
            <person name="Lipzen A."/>
            <person name="Lutzoni F."/>
            <person name="Magnuson J."/>
            <person name="Mondo S."/>
            <person name="Nolan M."/>
            <person name="Ohm R."/>
            <person name="Pangilinan J."/>
            <person name="Park H.-J."/>
            <person name="Ramirez L."/>
            <person name="Alfaro M."/>
            <person name="Sun H."/>
            <person name="Tritt A."/>
            <person name="Yoshinaga Y."/>
            <person name="Zwiers L.-H."/>
            <person name="Turgeon B."/>
            <person name="Goodwin S."/>
            <person name="Spatafora J."/>
            <person name="Crous P."/>
            <person name="Grigoriev I."/>
        </authorList>
    </citation>
    <scope>NUCLEOTIDE SEQUENCE</scope>
    <source>
        <strain evidence="3">CBS 113818</strain>
    </source>
</reference>
<dbReference type="OrthoDB" id="5273684at2759"/>
<proteinExistence type="predicted"/>
<protein>
    <recommendedName>
        <fullName evidence="1">ceramidase</fullName>
        <ecNumber evidence="1">3.5.1.23</ecNumber>
    </recommendedName>
</protein>
<accession>A0A6A7A1E8</accession>
<dbReference type="PANTHER" id="PTHR28583">
    <property type="entry name" value="ACID AMIDASE"/>
    <property type="match status" value="1"/>
</dbReference>
<gene>
    <name evidence="3" type="ORF">CC86DRAFT_18896</name>
</gene>
<dbReference type="Proteomes" id="UP000799424">
    <property type="component" value="Unassembled WGS sequence"/>
</dbReference>
<keyword evidence="4" id="KW-1185">Reference proteome</keyword>
<evidence type="ECO:0000313" key="4">
    <source>
        <dbReference type="Proteomes" id="UP000799424"/>
    </source>
</evidence>
<feature type="domain" description="Acid ceramidase N-terminal" evidence="2">
    <location>
        <begin position="48"/>
        <end position="104"/>
    </location>
</feature>
<evidence type="ECO:0000313" key="3">
    <source>
        <dbReference type="EMBL" id="KAF2826614.1"/>
    </source>
</evidence>
<dbReference type="PANTHER" id="PTHR28583:SF1">
    <property type="entry name" value="ACID CERAMIDASE"/>
    <property type="match status" value="1"/>
</dbReference>
<dbReference type="EMBL" id="MU006225">
    <property type="protein sequence ID" value="KAF2826614.1"/>
    <property type="molecule type" value="Genomic_DNA"/>
</dbReference>
<sequence length="469" mass="52571">MAPTLRARTSQVKPESYAIRYEEVKSPVAVRLDQNAASPLHANSPWSSPPVYKIDLSLPPAQRYSQVAIDYQHYIHELPVIFDDVCASIKLPSRLVHFLARIFLHRVCSKEQTEELKGISQAIGLPLYLLVAFNVLLDLFMGCTSGGALCQPPGSKTPTMMHFRTLDWGMPELRDVLVQYDFVERPGGEVIASTISYVGFVGVLTGLRQGLSVSINFRPYHNNDKSMLSNVKFYAQQLAVLLGFRPSIASIVRDFIVPRTPTHDIKLAGQNGAVKPEAKPLYGEADILATLPGMATTVGYLIFCTGDETIILEKDRKTAKVLKASEFITVTNHDVSYDAQQDPEHTETAQVAHAKNAYLGVGMADIVEESIDRKRCLVERWEDWSSEQSMRYTRKRKSVLSPANGGVPLKRLKQWMLGYPTSNEETHFVCIMDPVKGVFRWVRRYEEGEIEHVHRDFSSQTGEDEGAVE</sequence>
<dbReference type="AlphaFoldDB" id="A0A6A7A1E8"/>
<evidence type="ECO:0000259" key="2">
    <source>
        <dbReference type="Pfam" id="PF15508"/>
    </source>
</evidence>
<dbReference type="InterPro" id="IPR029130">
    <property type="entry name" value="Acid_ceramidase_N"/>
</dbReference>
<dbReference type="GO" id="GO:0017040">
    <property type="term" value="F:N-acylsphingosine amidohydrolase activity"/>
    <property type="evidence" value="ECO:0007669"/>
    <property type="project" value="UniProtKB-EC"/>
</dbReference>